<dbReference type="EMBL" id="SMLK01000006">
    <property type="protein sequence ID" value="TFY98182.1"/>
    <property type="molecule type" value="Genomic_DNA"/>
</dbReference>
<protein>
    <submittedName>
        <fullName evidence="2">Phospholipase</fullName>
    </submittedName>
</protein>
<dbReference type="InterPro" id="IPR001087">
    <property type="entry name" value="GDSL"/>
</dbReference>
<dbReference type="InterPro" id="IPR051058">
    <property type="entry name" value="GDSL_Est/Lipase"/>
</dbReference>
<dbReference type="Gene3D" id="3.40.50.1110">
    <property type="entry name" value="SGNH hydrolase"/>
    <property type="match status" value="1"/>
</dbReference>
<dbReference type="RefSeq" id="WP_135250871.1">
    <property type="nucleotide sequence ID" value="NZ_SMLK01000006.1"/>
</dbReference>
<reference evidence="2 3" key="1">
    <citation type="submission" date="2019-03" db="EMBL/GenBank/DDBJ databases">
        <title>Ramlibacter sp. 18x22-1, whole genome shotgun sequence.</title>
        <authorList>
            <person name="Zhang X."/>
            <person name="Feng G."/>
            <person name="Zhu H."/>
        </authorList>
    </citation>
    <scope>NUCLEOTIDE SEQUENCE [LARGE SCALE GENOMIC DNA]</scope>
    <source>
        <strain evidence="2 3">18x22-1</strain>
    </source>
</reference>
<dbReference type="OrthoDB" id="5292073at2"/>
<dbReference type="SUPFAM" id="SSF52266">
    <property type="entry name" value="SGNH hydrolase"/>
    <property type="match status" value="1"/>
</dbReference>
<organism evidence="2 3">
    <name type="scientific">Ramlibacter humi</name>
    <dbReference type="NCBI Taxonomy" id="2530451"/>
    <lineage>
        <taxon>Bacteria</taxon>
        <taxon>Pseudomonadati</taxon>
        <taxon>Pseudomonadota</taxon>
        <taxon>Betaproteobacteria</taxon>
        <taxon>Burkholderiales</taxon>
        <taxon>Comamonadaceae</taxon>
        <taxon>Ramlibacter</taxon>
    </lineage>
</organism>
<dbReference type="PANTHER" id="PTHR45648:SF22">
    <property type="entry name" value="GDSL LIPASE_ACYLHYDROLASE FAMILY PROTEIN (AFU_ORTHOLOGUE AFUA_4G14700)"/>
    <property type="match status" value="1"/>
</dbReference>
<dbReference type="Pfam" id="PF00657">
    <property type="entry name" value="Lipase_GDSL"/>
    <property type="match status" value="1"/>
</dbReference>
<dbReference type="PROSITE" id="PS51257">
    <property type="entry name" value="PROKAR_LIPOPROTEIN"/>
    <property type="match status" value="1"/>
</dbReference>
<dbReference type="GO" id="GO:0016788">
    <property type="term" value="F:hydrolase activity, acting on ester bonds"/>
    <property type="evidence" value="ECO:0007669"/>
    <property type="project" value="InterPro"/>
</dbReference>
<evidence type="ECO:0000313" key="2">
    <source>
        <dbReference type="EMBL" id="TFY98182.1"/>
    </source>
</evidence>
<proteinExistence type="predicted"/>
<accession>A0A4Z0BFU3</accession>
<dbReference type="InterPro" id="IPR036514">
    <property type="entry name" value="SGNH_hydro_sf"/>
</dbReference>
<dbReference type="AlphaFoldDB" id="A0A4Z0BFU3"/>
<keyword evidence="1" id="KW-0378">Hydrolase</keyword>
<dbReference type="InterPro" id="IPR006311">
    <property type="entry name" value="TAT_signal"/>
</dbReference>
<evidence type="ECO:0000256" key="1">
    <source>
        <dbReference type="ARBA" id="ARBA00022801"/>
    </source>
</evidence>
<dbReference type="Proteomes" id="UP000297839">
    <property type="component" value="Unassembled WGS sequence"/>
</dbReference>
<sequence>MSFPRSRRVFPAVLAALAAGVLVGCGGGGGSDSSSAPLPSAAAAPVSRVVVAGDSLADVGTAGFKATVQSAANPARGYPIYPEIVASSFGISSLCNYFSSPDMGQTFTTTSTNCTDFAVAGSLIVNPPTHDGDNSPFSLKHQLSTAVDANGGSWRGGDLIVVDAGGNDVAALADAYRNAQAGSASDQAIYLAFLAQQLSASQISSTTSQANGGSVAAGLYMTELAHTYWDTIRANTLDRGAPRVAILDVPDITLTPRLRTIIGNIATAQGSAAATQFQANVRSWIAGFNAELTTLAAEGGSRVVVAPYDEEFSAQIASPAAFGLTNVTEAACPPAAGFPACTDAALDAAPPPGLAPGWWKTWYFSDSFHPTPRGHELLAGTVNNAITRAGWR</sequence>
<comment type="caution">
    <text evidence="2">The sequence shown here is derived from an EMBL/GenBank/DDBJ whole genome shotgun (WGS) entry which is preliminary data.</text>
</comment>
<evidence type="ECO:0000313" key="3">
    <source>
        <dbReference type="Proteomes" id="UP000297839"/>
    </source>
</evidence>
<keyword evidence="3" id="KW-1185">Reference proteome</keyword>
<dbReference type="PANTHER" id="PTHR45648">
    <property type="entry name" value="GDSL LIPASE/ACYLHYDROLASE FAMILY PROTEIN (AFU_ORTHOLOGUE AFUA_4G14700)"/>
    <property type="match status" value="1"/>
</dbReference>
<dbReference type="PROSITE" id="PS51318">
    <property type="entry name" value="TAT"/>
    <property type="match status" value="1"/>
</dbReference>
<name>A0A4Z0BFU3_9BURK</name>
<gene>
    <name evidence="2" type="ORF">EZ216_16395</name>
</gene>